<dbReference type="Gene3D" id="6.10.340.10">
    <property type="match status" value="1"/>
</dbReference>
<dbReference type="CDD" id="cd11386">
    <property type="entry name" value="MCP_signal"/>
    <property type="match status" value="1"/>
</dbReference>
<dbReference type="Pfam" id="PF00672">
    <property type="entry name" value="HAMP"/>
    <property type="match status" value="1"/>
</dbReference>
<dbReference type="GO" id="GO:0006935">
    <property type="term" value="P:chemotaxis"/>
    <property type="evidence" value="ECO:0007669"/>
    <property type="project" value="UniProtKB-KW"/>
</dbReference>
<keyword evidence="5 11" id="KW-0812">Transmembrane</keyword>
<feature type="transmembrane region" description="Helical" evidence="11">
    <location>
        <begin position="13"/>
        <end position="32"/>
    </location>
</feature>
<feature type="domain" description="HAMP" evidence="13">
    <location>
        <begin position="217"/>
        <end position="269"/>
    </location>
</feature>
<gene>
    <name evidence="14" type="ORF">GIW73_15370</name>
</gene>
<dbReference type="PROSITE" id="PS50111">
    <property type="entry name" value="CHEMOTAXIS_TRANSDUC_2"/>
    <property type="match status" value="1"/>
</dbReference>
<evidence type="ECO:0000259" key="12">
    <source>
        <dbReference type="PROSITE" id="PS50111"/>
    </source>
</evidence>
<reference evidence="14" key="1">
    <citation type="submission" date="2019-11" db="EMBL/GenBank/DDBJ databases">
        <title>Epiphytic Pseudomonas syringae from cherry orchards.</title>
        <authorList>
            <person name="Hulin M.T."/>
        </authorList>
    </citation>
    <scope>NUCLEOTIDE SEQUENCE</scope>
    <source>
        <strain evidence="14">PA-6-9A</strain>
    </source>
</reference>
<name>A0A9Q3X513_PSESX</name>
<evidence type="ECO:0000256" key="3">
    <source>
        <dbReference type="ARBA" id="ARBA00022481"/>
    </source>
</evidence>
<dbReference type="SMART" id="SM00283">
    <property type="entry name" value="MA"/>
    <property type="match status" value="1"/>
</dbReference>
<dbReference type="AlphaFoldDB" id="A0A9Q3X513"/>
<keyword evidence="3" id="KW-0488">Methylation</keyword>
<dbReference type="PROSITE" id="PS50885">
    <property type="entry name" value="HAMP"/>
    <property type="match status" value="1"/>
</dbReference>
<dbReference type="PRINTS" id="PR00260">
    <property type="entry name" value="CHEMTRNSDUCR"/>
</dbReference>
<evidence type="ECO:0000256" key="9">
    <source>
        <dbReference type="ARBA" id="ARBA00029447"/>
    </source>
</evidence>
<dbReference type="Proteomes" id="UP000814207">
    <property type="component" value="Unassembled WGS sequence"/>
</dbReference>
<keyword evidence="8 10" id="KW-0807">Transducer</keyword>
<dbReference type="GO" id="GO:0005886">
    <property type="term" value="C:plasma membrane"/>
    <property type="evidence" value="ECO:0007669"/>
    <property type="project" value="UniProtKB-SubCell"/>
</dbReference>
<keyword evidence="7 11" id="KW-0472">Membrane</keyword>
<evidence type="ECO:0000256" key="4">
    <source>
        <dbReference type="ARBA" id="ARBA00022500"/>
    </source>
</evidence>
<dbReference type="InterPro" id="IPR024478">
    <property type="entry name" value="HlyB_4HB_MCP"/>
</dbReference>
<dbReference type="FunFam" id="1.10.287.950:FF:000001">
    <property type="entry name" value="Methyl-accepting chemotaxis sensory transducer"/>
    <property type="match status" value="1"/>
</dbReference>
<comment type="caution">
    <text evidence="14">The sequence shown here is derived from an EMBL/GenBank/DDBJ whole genome shotgun (WGS) entry which is preliminary data.</text>
</comment>
<keyword evidence="6 11" id="KW-1133">Transmembrane helix</keyword>
<protein>
    <submittedName>
        <fullName evidence="14">HAMP domain-containing protein</fullName>
    </submittedName>
</protein>
<evidence type="ECO:0000256" key="7">
    <source>
        <dbReference type="ARBA" id="ARBA00023136"/>
    </source>
</evidence>
<dbReference type="PANTHER" id="PTHR32089:SF120">
    <property type="entry name" value="METHYL-ACCEPTING CHEMOTAXIS PROTEIN TLPQ"/>
    <property type="match status" value="1"/>
</dbReference>
<dbReference type="Pfam" id="PF00015">
    <property type="entry name" value="MCPsignal"/>
    <property type="match status" value="1"/>
</dbReference>
<evidence type="ECO:0000313" key="15">
    <source>
        <dbReference type="Proteomes" id="UP000814207"/>
    </source>
</evidence>
<evidence type="ECO:0000256" key="8">
    <source>
        <dbReference type="ARBA" id="ARBA00023224"/>
    </source>
</evidence>
<dbReference type="GO" id="GO:0007165">
    <property type="term" value="P:signal transduction"/>
    <property type="evidence" value="ECO:0007669"/>
    <property type="project" value="UniProtKB-KW"/>
</dbReference>
<accession>A0A9Q3X513</accession>
<dbReference type="InterPro" id="IPR003660">
    <property type="entry name" value="HAMP_dom"/>
</dbReference>
<sequence length="546" mass="58006">MTWFLNLRLAAKLSISFLICALITIAIGLVGMNGNSRLGDAISSVFSNNITSINKVNEALQQVIYHNRDLYLLLAQKAGGAAEGELATTQKSLSDRQRAVEKAFAIYRSTPLRDDEKALGDNFERDWPAYIKAGEKFANTLMSGDLPGARLQLIGDVSDKYGFAEKEMLGIIASNNDQADDLRSESDALIQSSKLTMIAGMVIAFVLAMGLGLLITRLITRPLSYAVSAAERIAGGDLTQRIDAGSQDETGKLLSSLDGMQASLRSTIQNISSASDQLASAAEELSVVTDESTRGLTQQNSEIEQAATAVNEMTAAVDEVARNAVSTAEISQRTNQDAMAGKSKVGEAVVAIEGMVGEINSSSSQVQELAHQTKEISKVLEVIRSIADQTNLLALNAAIEAARAGEQGRGFAVVADEVRALAHRTQSSTIEIEGMINAAQTSATSVVETMTKSQSQATNTRQLAQAAGIALESITEGVAAITERNLVIASASEEQAQVAREVDRNLVNIQSLSAQTATGAHQTNASSHELSRLAVSFNQLVAKFKL</sequence>
<evidence type="ECO:0000259" key="13">
    <source>
        <dbReference type="PROSITE" id="PS50885"/>
    </source>
</evidence>
<evidence type="ECO:0000256" key="10">
    <source>
        <dbReference type="PROSITE-ProRule" id="PRU00284"/>
    </source>
</evidence>
<organism evidence="14 15">
    <name type="scientific">Pseudomonas syringae</name>
    <dbReference type="NCBI Taxonomy" id="317"/>
    <lineage>
        <taxon>Bacteria</taxon>
        <taxon>Pseudomonadati</taxon>
        <taxon>Pseudomonadota</taxon>
        <taxon>Gammaproteobacteria</taxon>
        <taxon>Pseudomonadales</taxon>
        <taxon>Pseudomonadaceae</taxon>
        <taxon>Pseudomonas</taxon>
    </lineage>
</organism>
<comment type="similarity">
    <text evidence="9">Belongs to the methyl-accepting chemotaxis (MCP) protein family.</text>
</comment>
<dbReference type="Pfam" id="PF12729">
    <property type="entry name" value="4HB_MCP_1"/>
    <property type="match status" value="1"/>
</dbReference>
<proteinExistence type="inferred from homology"/>
<evidence type="ECO:0000256" key="6">
    <source>
        <dbReference type="ARBA" id="ARBA00022989"/>
    </source>
</evidence>
<dbReference type="SUPFAM" id="SSF58104">
    <property type="entry name" value="Methyl-accepting chemotaxis protein (MCP) signaling domain"/>
    <property type="match status" value="1"/>
</dbReference>
<dbReference type="EMBL" id="WKEU01000064">
    <property type="protein sequence ID" value="MCF5064318.1"/>
    <property type="molecule type" value="Genomic_DNA"/>
</dbReference>
<dbReference type="SMART" id="SM00304">
    <property type="entry name" value="HAMP"/>
    <property type="match status" value="2"/>
</dbReference>
<dbReference type="Gene3D" id="1.10.287.950">
    <property type="entry name" value="Methyl-accepting chemotaxis protein"/>
    <property type="match status" value="1"/>
</dbReference>
<dbReference type="InterPro" id="IPR004089">
    <property type="entry name" value="MCPsignal_dom"/>
</dbReference>
<dbReference type="PANTHER" id="PTHR32089">
    <property type="entry name" value="METHYL-ACCEPTING CHEMOTAXIS PROTEIN MCPB"/>
    <property type="match status" value="1"/>
</dbReference>
<feature type="domain" description="Methyl-accepting transducer" evidence="12">
    <location>
        <begin position="274"/>
        <end position="510"/>
    </location>
</feature>
<evidence type="ECO:0000256" key="2">
    <source>
        <dbReference type="ARBA" id="ARBA00022475"/>
    </source>
</evidence>
<feature type="transmembrane region" description="Helical" evidence="11">
    <location>
        <begin position="195"/>
        <end position="215"/>
    </location>
</feature>
<evidence type="ECO:0000256" key="11">
    <source>
        <dbReference type="SAM" id="Phobius"/>
    </source>
</evidence>
<evidence type="ECO:0000313" key="14">
    <source>
        <dbReference type="EMBL" id="MCF5064318.1"/>
    </source>
</evidence>
<keyword evidence="4" id="KW-0145">Chemotaxis</keyword>
<dbReference type="CDD" id="cd06225">
    <property type="entry name" value="HAMP"/>
    <property type="match status" value="1"/>
</dbReference>
<comment type="subcellular location">
    <subcellularLocation>
        <location evidence="1">Cell membrane</location>
        <topology evidence="1">Multi-pass membrane protein</topology>
    </subcellularLocation>
</comment>
<dbReference type="InterPro" id="IPR004090">
    <property type="entry name" value="Chemotax_Me-accpt_rcpt"/>
</dbReference>
<evidence type="ECO:0000256" key="1">
    <source>
        <dbReference type="ARBA" id="ARBA00004651"/>
    </source>
</evidence>
<dbReference type="GO" id="GO:0004888">
    <property type="term" value="F:transmembrane signaling receptor activity"/>
    <property type="evidence" value="ECO:0007669"/>
    <property type="project" value="InterPro"/>
</dbReference>
<evidence type="ECO:0000256" key="5">
    <source>
        <dbReference type="ARBA" id="ARBA00022692"/>
    </source>
</evidence>
<keyword evidence="2" id="KW-1003">Cell membrane</keyword>